<reference evidence="2" key="1">
    <citation type="submission" date="2023-03" db="UniProtKB">
        <authorList>
            <consortium name="EnsemblPlants"/>
        </authorList>
    </citation>
    <scope>IDENTIFICATION</scope>
</reference>
<sequence>MEDPMNSPQNDPADINNSVDSSIQNLMPLTHVAKNHPPSAIIGDASATAPLPLMNSSPPKNDLFACGGLYKSISLCLPFKRIRRLDDINEPNLTSSSMSLTRIPHAGTSFRHTPPVTIKTELPNSSASSSIPGSRVSIETVILHLKSDSSDKDDFVVLFKSPEVNPNSHSSGTEIDVAVNVPEDTSTLCRNNETTDPSTSDVPRFLGITLSDNYTFTYPIPECLVEELIVVTTDYWCISDGCMLGSNSCAIAMKFFVRKFKRRKKERKKKEEEYKSQRMNAEKLLQPD</sequence>
<organism evidence="2">
    <name type="scientific">Cucumis melo</name>
    <name type="common">Muskmelon</name>
    <dbReference type="NCBI Taxonomy" id="3656"/>
    <lineage>
        <taxon>Eukaryota</taxon>
        <taxon>Viridiplantae</taxon>
        <taxon>Streptophyta</taxon>
        <taxon>Embryophyta</taxon>
        <taxon>Tracheophyta</taxon>
        <taxon>Spermatophyta</taxon>
        <taxon>Magnoliopsida</taxon>
        <taxon>eudicotyledons</taxon>
        <taxon>Gunneridae</taxon>
        <taxon>Pentapetalae</taxon>
        <taxon>rosids</taxon>
        <taxon>fabids</taxon>
        <taxon>Cucurbitales</taxon>
        <taxon>Cucurbitaceae</taxon>
        <taxon>Benincaseae</taxon>
        <taxon>Cucumis</taxon>
    </lineage>
</organism>
<dbReference type="AlphaFoldDB" id="A0A9I9EDF9"/>
<name>A0A9I9EDF9_CUCME</name>
<dbReference type="EnsemblPlants" id="MELO3C032215.2.1">
    <property type="protein sequence ID" value="MELO3C032215.2.1"/>
    <property type="gene ID" value="MELO3C032215.2"/>
</dbReference>
<proteinExistence type="predicted"/>
<dbReference type="Gramene" id="MELO3C032215.2.1">
    <property type="protein sequence ID" value="MELO3C032215.2.1"/>
    <property type="gene ID" value="MELO3C032215.2"/>
</dbReference>
<feature type="region of interest" description="Disordered" evidence="1">
    <location>
        <begin position="265"/>
        <end position="288"/>
    </location>
</feature>
<feature type="region of interest" description="Disordered" evidence="1">
    <location>
        <begin position="106"/>
        <end position="130"/>
    </location>
</feature>
<accession>A0A9I9EDF9</accession>
<evidence type="ECO:0000256" key="1">
    <source>
        <dbReference type="SAM" id="MobiDB-lite"/>
    </source>
</evidence>
<protein>
    <submittedName>
        <fullName evidence="2">Uncharacterized protein</fullName>
    </submittedName>
</protein>
<evidence type="ECO:0000313" key="2">
    <source>
        <dbReference type="EnsemblPlants" id="MELO3C032215.2.1"/>
    </source>
</evidence>